<evidence type="ECO:0000259" key="4">
    <source>
        <dbReference type="Pfam" id="PF03976"/>
    </source>
</evidence>
<evidence type="ECO:0000313" key="6">
    <source>
        <dbReference type="Proteomes" id="UP000322699"/>
    </source>
</evidence>
<dbReference type="SUPFAM" id="SSF52540">
    <property type="entry name" value="P-loop containing nucleoside triphosphate hydrolases"/>
    <property type="match status" value="1"/>
</dbReference>
<dbReference type="Pfam" id="PF03976">
    <property type="entry name" value="PPK2"/>
    <property type="match status" value="1"/>
</dbReference>
<dbReference type="PANTHER" id="PTHR34383">
    <property type="entry name" value="POLYPHOSPHATE:AMP PHOSPHOTRANSFERASE-RELATED"/>
    <property type="match status" value="1"/>
</dbReference>
<dbReference type="NCBIfam" id="TIGR03709">
    <property type="entry name" value="PPK2_rel_1"/>
    <property type="match status" value="1"/>
</dbReference>
<comment type="caution">
    <text evidence="5">The sequence shown here is derived from an EMBL/GenBank/DDBJ whole genome shotgun (WGS) entry which is preliminary data.</text>
</comment>
<accession>A0A5B1CHQ8</accession>
<evidence type="ECO:0000256" key="1">
    <source>
        <dbReference type="ARBA" id="ARBA00009924"/>
    </source>
</evidence>
<dbReference type="Proteomes" id="UP000322699">
    <property type="component" value="Unassembled WGS sequence"/>
</dbReference>
<feature type="domain" description="Polyphosphate kinase-2-related" evidence="4">
    <location>
        <begin position="30"/>
        <end position="255"/>
    </location>
</feature>
<evidence type="ECO:0000256" key="2">
    <source>
        <dbReference type="ARBA" id="ARBA00022679"/>
    </source>
</evidence>
<evidence type="ECO:0000313" key="5">
    <source>
        <dbReference type="EMBL" id="KAA1259752.1"/>
    </source>
</evidence>
<dbReference type="EMBL" id="VRLW01000001">
    <property type="protein sequence ID" value="KAA1259752.1"/>
    <property type="molecule type" value="Genomic_DNA"/>
</dbReference>
<sequence length="276" mass="31795">MDYISTHQIKPGDKVDLKSIETKSRGSFDDKDDAKAFTAKTNDAIRDLQYRMFVEGKQSLLVVLQAPDAAGKDGLIRKVLGQMNPQGCRTYPFKVPSKEEAAHDFLWRIHKAAPAKGKVSVFNRSHYEDVLVVRVEDLVPKKVWSKRYEIINHFEANLAAAGTRILKFYLHISPEEQLERFGKRLENPEKHWKLNTGDYAARKKWGDYRQAYEQAIEECSTDHAPWFVIPADHKWYRDASVAGIVHQTLKDMNPQMPPVDVDLDEVRALYERELAK</sequence>
<dbReference type="InterPro" id="IPR022488">
    <property type="entry name" value="PPK2-related"/>
</dbReference>
<dbReference type="Gene3D" id="3.40.50.300">
    <property type="entry name" value="P-loop containing nucleotide triphosphate hydrolases"/>
    <property type="match status" value="1"/>
</dbReference>
<name>A0A5B1CHQ8_9BACT</name>
<reference evidence="5 6" key="1">
    <citation type="submission" date="2019-08" db="EMBL/GenBank/DDBJ databases">
        <title>Deep-cultivation of Planctomycetes and their phenomic and genomic characterization uncovers novel biology.</title>
        <authorList>
            <person name="Wiegand S."/>
            <person name="Jogler M."/>
            <person name="Boedeker C."/>
            <person name="Pinto D."/>
            <person name="Vollmers J."/>
            <person name="Rivas-Marin E."/>
            <person name="Kohn T."/>
            <person name="Peeters S.H."/>
            <person name="Heuer A."/>
            <person name="Rast P."/>
            <person name="Oberbeckmann S."/>
            <person name="Bunk B."/>
            <person name="Jeske O."/>
            <person name="Meyerdierks A."/>
            <person name="Storesund J.E."/>
            <person name="Kallscheuer N."/>
            <person name="Luecker S."/>
            <person name="Lage O.M."/>
            <person name="Pohl T."/>
            <person name="Merkel B.J."/>
            <person name="Hornburger P."/>
            <person name="Mueller R.-W."/>
            <person name="Bruemmer F."/>
            <person name="Labrenz M."/>
            <person name="Spormann A.M."/>
            <person name="Op Den Camp H."/>
            <person name="Overmann J."/>
            <person name="Amann R."/>
            <person name="Jetten M.S.M."/>
            <person name="Mascher T."/>
            <person name="Medema M.H."/>
            <person name="Devos D.P."/>
            <person name="Kaster A.-K."/>
            <person name="Ovreas L."/>
            <person name="Rohde M."/>
            <person name="Galperin M.Y."/>
            <person name="Jogler C."/>
        </authorList>
    </citation>
    <scope>NUCLEOTIDE SEQUENCE [LARGE SCALE GENOMIC DNA]</scope>
    <source>
        <strain evidence="5 6">LF1</strain>
    </source>
</reference>
<proteinExistence type="inferred from homology"/>
<comment type="similarity">
    <text evidence="1">Belongs to the polyphosphate kinase 2 (PPK2) family. Class I subfamily.</text>
</comment>
<gene>
    <name evidence="5" type="ORF">LF1_22890</name>
</gene>
<dbReference type="PANTHER" id="PTHR34383:SF3">
    <property type="entry name" value="POLYPHOSPHATE:AMP PHOSPHOTRANSFERASE"/>
    <property type="match status" value="1"/>
</dbReference>
<dbReference type="InterPro" id="IPR016898">
    <property type="entry name" value="Polyphosphate_phosphotransfera"/>
</dbReference>
<organism evidence="5 6">
    <name type="scientific">Rubripirellula obstinata</name>
    <dbReference type="NCBI Taxonomy" id="406547"/>
    <lineage>
        <taxon>Bacteria</taxon>
        <taxon>Pseudomonadati</taxon>
        <taxon>Planctomycetota</taxon>
        <taxon>Planctomycetia</taxon>
        <taxon>Pirellulales</taxon>
        <taxon>Pirellulaceae</taxon>
        <taxon>Rubripirellula</taxon>
    </lineage>
</organism>
<keyword evidence="3 5" id="KW-0418">Kinase</keyword>
<dbReference type="PIRSF" id="PIRSF028756">
    <property type="entry name" value="PPK2_prd"/>
    <property type="match status" value="1"/>
</dbReference>
<evidence type="ECO:0000256" key="3">
    <source>
        <dbReference type="ARBA" id="ARBA00022777"/>
    </source>
</evidence>
<dbReference type="OrthoDB" id="9775224at2"/>
<dbReference type="AlphaFoldDB" id="A0A5B1CHQ8"/>
<dbReference type="InterPro" id="IPR022300">
    <property type="entry name" value="PPK2-rel_1"/>
</dbReference>
<dbReference type="InterPro" id="IPR027417">
    <property type="entry name" value="P-loop_NTPase"/>
</dbReference>
<keyword evidence="6" id="KW-1185">Reference proteome</keyword>
<dbReference type="GO" id="GO:0006797">
    <property type="term" value="P:polyphosphate metabolic process"/>
    <property type="evidence" value="ECO:0007669"/>
    <property type="project" value="InterPro"/>
</dbReference>
<dbReference type="RefSeq" id="WP_084422285.1">
    <property type="nucleotide sequence ID" value="NZ_LWSK01000004.1"/>
</dbReference>
<keyword evidence="2" id="KW-0808">Transferase</keyword>
<protein>
    <submittedName>
        <fullName evidence="5">Polyphosphate kinase 2 (PPK2)</fullName>
    </submittedName>
</protein>
<dbReference type="GO" id="GO:0008976">
    <property type="term" value="F:polyphosphate kinase activity"/>
    <property type="evidence" value="ECO:0007669"/>
    <property type="project" value="InterPro"/>
</dbReference>